<keyword evidence="1" id="KW-0812">Transmembrane</keyword>
<protein>
    <recommendedName>
        <fullName evidence="3">ResB-like domain-containing protein</fullName>
    </recommendedName>
</protein>
<evidence type="ECO:0000313" key="2">
    <source>
        <dbReference type="EMBL" id="KKK76068.1"/>
    </source>
</evidence>
<dbReference type="EMBL" id="LAZR01055572">
    <property type="protein sequence ID" value="KKK76068.1"/>
    <property type="molecule type" value="Genomic_DNA"/>
</dbReference>
<dbReference type="AlphaFoldDB" id="A0A0F8Y448"/>
<comment type="caution">
    <text evidence="2">The sequence shown here is derived from an EMBL/GenBank/DDBJ whole genome shotgun (WGS) entry which is preliminary data.</text>
</comment>
<evidence type="ECO:0000256" key="1">
    <source>
        <dbReference type="SAM" id="Phobius"/>
    </source>
</evidence>
<feature type="non-terminal residue" evidence="2">
    <location>
        <position position="1"/>
    </location>
</feature>
<reference evidence="2" key="1">
    <citation type="journal article" date="2015" name="Nature">
        <title>Complex archaea that bridge the gap between prokaryotes and eukaryotes.</title>
        <authorList>
            <person name="Spang A."/>
            <person name="Saw J.H."/>
            <person name="Jorgensen S.L."/>
            <person name="Zaremba-Niedzwiedzka K."/>
            <person name="Martijn J."/>
            <person name="Lind A.E."/>
            <person name="van Eijk R."/>
            <person name="Schleper C."/>
            <person name="Guy L."/>
            <person name="Ettema T.J."/>
        </authorList>
    </citation>
    <scope>NUCLEOTIDE SEQUENCE</scope>
</reference>
<sequence>SAGFGQVRHFMLQEGQEFSTSWDNTDNRPYRVEAIDADIVANYFEAEERIGLLRSEPHATFSYGDSRHSTGAFPPTSFNGAWFHLLDFGIAPGFELFERGRSVLKGNVNMKLLPPGQEDSLDIEGLPYRIFIRLAPERIVEEMGQKQKVYDLVSPKYFIRVEHAGETVFDGDSTGWIVFGEFALKVHPHVKWVWLEVKQGIGIPLVWAGFILMGLGLPLTFVMLVARALRHIHLHYGK</sequence>
<organism evidence="2">
    <name type="scientific">marine sediment metagenome</name>
    <dbReference type="NCBI Taxonomy" id="412755"/>
    <lineage>
        <taxon>unclassified sequences</taxon>
        <taxon>metagenomes</taxon>
        <taxon>ecological metagenomes</taxon>
    </lineage>
</organism>
<feature type="transmembrane region" description="Helical" evidence="1">
    <location>
        <begin position="205"/>
        <end position="229"/>
    </location>
</feature>
<keyword evidence="1" id="KW-0472">Membrane</keyword>
<keyword evidence="1" id="KW-1133">Transmembrane helix</keyword>
<accession>A0A0F8Y448</accession>
<gene>
    <name evidence="2" type="ORF">LCGC14_2867430</name>
</gene>
<name>A0A0F8Y448_9ZZZZ</name>
<proteinExistence type="predicted"/>
<evidence type="ECO:0008006" key="3">
    <source>
        <dbReference type="Google" id="ProtNLM"/>
    </source>
</evidence>